<dbReference type="EC" id="4.-.-.-" evidence="2"/>
<dbReference type="Gene3D" id="3.60.15.10">
    <property type="entry name" value="Ribonuclease Z/Hydroxyacylglutathione hydrolase-like"/>
    <property type="match status" value="1"/>
</dbReference>
<organism evidence="2 3">
    <name type="scientific">Kutzneria viridogrisea</name>
    <dbReference type="NCBI Taxonomy" id="47990"/>
    <lineage>
        <taxon>Bacteria</taxon>
        <taxon>Bacillati</taxon>
        <taxon>Actinomycetota</taxon>
        <taxon>Actinomycetes</taxon>
        <taxon>Pseudonocardiales</taxon>
        <taxon>Pseudonocardiaceae</taxon>
        <taxon>Kutzneria</taxon>
    </lineage>
</organism>
<evidence type="ECO:0000313" key="3">
    <source>
        <dbReference type="Proteomes" id="UP000517916"/>
    </source>
</evidence>
<sequence length="293" mass="31006">MTVQILSPRTRAYLQQPGGWFLNNAGWVLGEQRVLLVDTLATEARSRRLLDAVRADAGDKPVLAVLTHAHGDHANGARLVVEQGGAVRATPHTAATVHSGPHTYPMAFQCSTWGDITPPHITDTITAREEVDLGGMRVQLLPVEGVAHTDGDLIVVVPEDGTVFAGDLVFAGVTPLAMSGSVSGWLAALDQIAAIEHTRLVPGHGPVLPAHSEEVAELGGYLRWLLDTAADPGYDRSAAIAEAGRRWAHWSEGERHGANLVVAEAELRGQRAELVEVATVMLAATGGPIALDL</sequence>
<dbReference type="Pfam" id="PF00753">
    <property type="entry name" value="Lactamase_B"/>
    <property type="match status" value="1"/>
</dbReference>
<feature type="domain" description="Metallo-beta-lactamase" evidence="1">
    <location>
        <begin position="22"/>
        <end position="204"/>
    </location>
</feature>
<dbReference type="PANTHER" id="PTHR42951">
    <property type="entry name" value="METALLO-BETA-LACTAMASE DOMAIN-CONTAINING"/>
    <property type="match status" value="1"/>
</dbReference>
<evidence type="ECO:0000313" key="2">
    <source>
        <dbReference type="EMBL" id="MBA8924783.1"/>
    </source>
</evidence>
<dbReference type="InterPro" id="IPR050855">
    <property type="entry name" value="NDM-1-like"/>
</dbReference>
<evidence type="ECO:0000259" key="1">
    <source>
        <dbReference type="SMART" id="SM00849"/>
    </source>
</evidence>
<dbReference type="SUPFAM" id="SSF56281">
    <property type="entry name" value="Metallo-hydrolase/oxidoreductase"/>
    <property type="match status" value="1"/>
</dbReference>
<keyword evidence="2" id="KW-0456">Lyase</keyword>
<dbReference type="PANTHER" id="PTHR42951:SF4">
    <property type="entry name" value="ACYL-COENZYME A THIOESTERASE MBLAC2"/>
    <property type="match status" value="1"/>
</dbReference>
<dbReference type="InterPro" id="IPR001279">
    <property type="entry name" value="Metallo-B-lactamas"/>
</dbReference>
<dbReference type="CDD" id="cd16282">
    <property type="entry name" value="metallo-hydrolase-like_MBL-fold"/>
    <property type="match status" value="1"/>
</dbReference>
<reference evidence="2 3" key="1">
    <citation type="submission" date="2020-08" db="EMBL/GenBank/DDBJ databases">
        <title>Genomic Encyclopedia of Archaeal and Bacterial Type Strains, Phase II (KMG-II): from individual species to whole genera.</title>
        <authorList>
            <person name="Goeker M."/>
        </authorList>
    </citation>
    <scope>NUCLEOTIDE SEQUENCE [LARGE SCALE GENOMIC DNA]</scope>
    <source>
        <strain evidence="2 3">DSM 43850</strain>
    </source>
</reference>
<dbReference type="InterPro" id="IPR036866">
    <property type="entry name" value="RibonucZ/Hydroxyglut_hydro"/>
</dbReference>
<protein>
    <submittedName>
        <fullName evidence="2">Cyclase</fullName>
        <ecNumber evidence="2">4.-.-.-</ecNumber>
    </submittedName>
</protein>
<dbReference type="GO" id="GO:0016829">
    <property type="term" value="F:lyase activity"/>
    <property type="evidence" value="ECO:0007669"/>
    <property type="project" value="UniProtKB-KW"/>
</dbReference>
<proteinExistence type="predicted"/>
<accession>A0ABR6BD24</accession>
<gene>
    <name evidence="2" type="ORF">BC739_001980</name>
</gene>
<dbReference type="EMBL" id="JACJID010000001">
    <property type="protein sequence ID" value="MBA8924783.1"/>
    <property type="molecule type" value="Genomic_DNA"/>
</dbReference>
<dbReference type="Proteomes" id="UP000517916">
    <property type="component" value="Unassembled WGS sequence"/>
</dbReference>
<keyword evidence="3" id="KW-1185">Reference proteome</keyword>
<name>A0ABR6BD24_9PSEU</name>
<comment type="caution">
    <text evidence="2">The sequence shown here is derived from an EMBL/GenBank/DDBJ whole genome shotgun (WGS) entry which is preliminary data.</text>
</comment>
<dbReference type="RefSeq" id="WP_182836939.1">
    <property type="nucleotide sequence ID" value="NZ_BAAABQ010000001.1"/>
</dbReference>
<dbReference type="SMART" id="SM00849">
    <property type="entry name" value="Lactamase_B"/>
    <property type="match status" value="1"/>
</dbReference>